<accession>A0A484M2V7</accession>
<dbReference type="AlphaFoldDB" id="A0A484M2V7"/>
<reference evidence="3 4" key="1">
    <citation type="submission" date="2018-04" db="EMBL/GenBank/DDBJ databases">
        <authorList>
            <person name="Vogel A."/>
        </authorList>
    </citation>
    <scope>NUCLEOTIDE SEQUENCE [LARGE SCALE GENOMIC DNA]</scope>
</reference>
<evidence type="ECO:0000256" key="2">
    <source>
        <dbReference type="SAM" id="MobiDB-lite"/>
    </source>
</evidence>
<dbReference type="EMBL" id="OOIL02002558">
    <property type="protein sequence ID" value="VFQ83160.1"/>
    <property type="molecule type" value="Genomic_DNA"/>
</dbReference>
<proteinExistence type="predicted"/>
<keyword evidence="4" id="KW-1185">Reference proteome</keyword>
<feature type="coiled-coil region" evidence="1">
    <location>
        <begin position="81"/>
        <end position="108"/>
    </location>
</feature>
<organism evidence="3 4">
    <name type="scientific">Cuscuta campestris</name>
    <dbReference type="NCBI Taxonomy" id="132261"/>
    <lineage>
        <taxon>Eukaryota</taxon>
        <taxon>Viridiplantae</taxon>
        <taxon>Streptophyta</taxon>
        <taxon>Embryophyta</taxon>
        <taxon>Tracheophyta</taxon>
        <taxon>Spermatophyta</taxon>
        <taxon>Magnoliopsida</taxon>
        <taxon>eudicotyledons</taxon>
        <taxon>Gunneridae</taxon>
        <taxon>Pentapetalae</taxon>
        <taxon>asterids</taxon>
        <taxon>lamiids</taxon>
        <taxon>Solanales</taxon>
        <taxon>Convolvulaceae</taxon>
        <taxon>Cuscuteae</taxon>
        <taxon>Cuscuta</taxon>
        <taxon>Cuscuta subgen. Grammica</taxon>
        <taxon>Cuscuta sect. Cleistogrammica</taxon>
    </lineage>
</organism>
<feature type="region of interest" description="Disordered" evidence="2">
    <location>
        <begin position="392"/>
        <end position="412"/>
    </location>
</feature>
<evidence type="ECO:0000313" key="4">
    <source>
        <dbReference type="Proteomes" id="UP000595140"/>
    </source>
</evidence>
<name>A0A484M2V7_9ASTE</name>
<gene>
    <name evidence="3" type="ORF">CCAM_LOCUS24936</name>
</gene>
<evidence type="ECO:0000313" key="3">
    <source>
        <dbReference type="EMBL" id="VFQ83160.1"/>
    </source>
</evidence>
<sequence length="428" mass="49102">MCDDQPDPLVEEILRLEQKIFYFDKVLFAEGSWNEPPYSRDYTLFAEEQIEANKVAIRERAKLLESIRKEKEFERRLCEGSEMMQKMLDDFQRERLEAEAKANKLVNDLYKAIELKRSLQSQDQMREINVQKEAQEPKTNHEPINQQVPVLEDSPSFTPSQKPESITTLARATVVMLPEYPPSQVSPSIVVHEVEPTERPDSEPPMLIQEQKEEEVLPMAISDHLLNCVEDTPPKEPVLEEIEPTTYPQVQESEEECVDEEILCMDKPTSSIETCANKDSSEDSNQTFFDSLLDGYDNVCPKDSWNLKSWDELLVSDDEDSSLGEATIIIIKPQMDSQPIEDKEDINLAMKANDVDQLRRLLPPPTYLESPPFILLPPSRWDESRILDLDRATNQTSGSEEEVSPGENTRFLQPSRLLDPTVLVEVGY</sequence>
<keyword evidence="1" id="KW-0175">Coiled coil</keyword>
<protein>
    <submittedName>
        <fullName evidence="3">Uncharacterized protein</fullName>
    </submittedName>
</protein>
<evidence type="ECO:0000256" key="1">
    <source>
        <dbReference type="SAM" id="Coils"/>
    </source>
</evidence>
<dbReference type="Proteomes" id="UP000595140">
    <property type="component" value="Unassembled WGS sequence"/>
</dbReference>